<organism evidence="3 4">
    <name type="scientific">Planotetraspora thailandica</name>
    <dbReference type="NCBI Taxonomy" id="487172"/>
    <lineage>
        <taxon>Bacteria</taxon>
        <taxon>Bacillati</taxon>
        <taxon>Actinomycetota</taxon>
        <taxon>Actinomycetes</taxon>
        <taxon>Streptosporangiales</taxon>
        <taxon>Streptosporangiaceae</taxon>
        <taxon>Planotetraspora</taxon>
    </lineage>
</organism>
<accession>A0A8J3Y285</accession>
<comment type="caution">
    <text evidence="3">The sequence shown here is derived from an EMBL/GenBank/DDBJ whole genome shotgun (WGS) entry which is preliminary data.</text>
</comment>
<keyword evidence="2" id="KW-1133">Transmembrane helix</keyword>
<sequence length="236" mass="24311">MDSSDLIALLGLIVAVVAIIVATCAAVYYGRVEKGQRRLRAWKAVQAGVFVGAVLLVVVGGGWLLTRGNSSGQTASGTGPAPAPSSPDAGPSRTPSPATPSTSQTGAASAPGGCRGAINLNHAPVSANPCISVVDGHLQLVSHVTALQPGKVTVFVWLTDGNTYRPDVPPHRCNFDLAAGQTETCSTRVQPDRPGTDWVAATEAEKGSADYPSGWNSFPHVAGTQSGHRVTWPLQN</sequence>
<feature type="transmembrane region" description="Helical" evidence="2">
    <location>
        <begin position="6"/>
        <end position="29"/>
    </location>
</feature>
<keyword evidence="2" id="KW-0472">Membrane</keyword>
<feature type="region of interest" description="Disordered" evidence="1">
    <location>
        <begin position="70"/>
        <end position="110"/>
    </location>
</feature>
<evidence type="ECO:0000256" key="1">
    <source>
        <dbReference type="SAM" id="MobiDB-lite"/>
    </source>
</evidence>
<dbReference type="EMBL" id="BOOR01000085">
    <property type="protein sequence ID" value="GII59421.1"/>
    <property type="molecule type" value="Genomic_DNA"/>
</dbReference>
<reference evidence="3" key="1">
    <citation type="submission" date="2021-01" db="EMBL/GenBank/DDBJ databases">
        <title>Whole genome shotgun sequence of Planotetraspora thailandica NBRC 104271.</title>
        <authorList>
            <person name="Komaki H."/>
            <person name="Tamura T."/>
        </authorList>
    </citation>
    <scope>NUCLEOTIDE SEQUENCE</scope>
    <source>
        <strain evidence="3">NBRC 104271</strain>
    </source>
</reference>
<gene>
    <name evidence="3" type="ORF">Pth03_78100</name>
</gene>
<dbReference type="AlphaFoldDB" id="A0A8J3Y285"/>
<protein>
    <submittedName>
        <fullName evidence="3">Uncharacterized protein</fullName>
    </submittedName>
</protein>
<evidence type="ECO:0000313" key="4">
    <source>
        <dbReference type="Proteomes" id="UP000605992"/>
    </source>
</evidence>
<evidence type="ECO:0000256" key="2">
    <source>
        <dbReference type="SAM" id="Phobius"/>
    </source>
</evidence>
<keyword evidence="2" id="KW-0812">Transmembrane</keyword>
<evidence type="ECO:0000313" key="3">
    <source>
        <dbReference type="EMBL" id="GII59421.1"/>
    </source>
</evidence>
<keyword evidence="4" id="KW-1185">Reference proteome</keyword>
<dbReference type="Proteomes" id="UP000605992">
    <property type="component" value="Unassembled WGS sequence"/>
</dbReference>
<feature type="compositionally biased region" description="Low complexity" evidence="1">
    <location>
        <begin position="72"/>
        <end position="110"/>
    </location>
</feature>
<feature type="transmembrane region" description="Helical" evidence="2">
    <location>
        <begin position="41"/>
        <end position="65"/>
    </location>
</feature>
<proteinExistence type="predicted"/>
<name>A0A8J3Y285_9ACTN</name>